<keyword evidence="2" id="KW-1185">Reference proteome</keyword>
<name>A0A7W3NI91_STRMR</name>
<dbReference type="EMBL" id="JACJIJ010000002">
    <property type="protein sequence ID" value="MBA9051033.1"/>
    <property type="molecule type" value="Genomic_DNA"/>
</dbReference>
<dbReference type="RefSeq" id="WP_164932453.1">
    <property type="nucleotide sequence ID" value="NZ_BAAAHW010000029.1"/>
</dbReference>
<organism evidence="1 2">
    <name type="scientific">Streptomyces murinus</name>
    <dbReference type="NCBI Taxonomy" id="33900"/>
    <lineage>
        <taxon>Bacteria</taxon>
        <taxon>Bacillati</taxon>
        <taxon>Actinomycetota</taxon>
        <taxon>Actinomycetes</taxon>
        <taxon>Kitasatosporales</taxon>
        <taxon>Streptomycetaceae</taxon>
        <taxon>Streptomyces</taxon>
    </lineage>
</organism>
<evidence type="ECO:0000313" key="1">
    <source>
        <dbReference type="EMBL" id="MBA9051033.1"/>
    </source>
</evidence>
<reference evidence="1 2" key="1">
    <citation type="submission" date="2020-08" db="EMBL/GenBank/DDBJ databases">
        <title>Sequencing the genomes of 1000 actinobacteria strains.</title>
        <authorList>
            <person name="Klenk H.-P."/>
        </authorList>
    </citation>
    <scope>NUCLEOTIDE SEQUENCE [LARGE SCALE GENOMIC DNA]</scope>
    <source>
        <strain evidence="1 2">DSM 41827</strain>
    </source>
</reference>
<dbReference type="Proteomes" id="UP000577386">
    <property type="component" value="Unassembled WGS sequence"/>
</dbReference>
<accession>A0A7W3NI91</accession>
<protein>
    <submittedName>
        <fullName evidence="1">Uncharacterized protein</fullName>
    </submittedName>
</protein>
<proteinExistence type="predicted"/>
<sequence length="56" mass="6005">MESLIAAVREQDEAARFLAWPGDFDLDRGDHVEEVHLASGTALDGFAGDGHDSPLP</sequence>
<comment type="caution">
    <text evidence="1">The sequence shown here is derived from an EMBL/GenBank/DDBJ whole genome shotgun (WGS) entry which is preliminary data.</text>
</comment>
<gene>
    <name evidence="1" type="ORF">HDA42_000211</name>
</gene>
<dbReference type="GeneID" id="93978748"/>
<evidence type="ECO:0000313" key="2">
    <source>
        <dbReference type="Proteomes" id="UP000577386"/>
    </source>
</evidence>
<dbReference type="AlphaFoldDB" id="A0A7W3NI91"/>